<dbReference type="OrthoDB" id="1151265at2"/>
<evidence type="ECO:0000313" key="1">
    <source>
        <dbReference type="EMBL" id="SIS82990.1"/>
    </source>
</evidence>
<organism evidence="1 2">
    <name type="scientific">Kaistella chaponensis</name>
    <dbReference type="NCBI Taxonomy" id="713588"/>
    <lineage>
        <taxon>Bacteria</taxon>
        <taxon>Pseudomonadati</taxon>
        <taxon>Bacteroidota</taxon>
        <taxon>Flavobacteriia</taxon>
        <taxon>Flavobacteriales</taxon>
        <taxon>Weeksellaceae</taxon>
        <taxon>Chryseobacterium group</taxon>
        <taxon>Kaistella</taxon>
    </lineage>
</organism>
<sequence length="236" mass="26833">MENSENTNLTGGKLAAKYQYVSAEELIAKMKTAFRNAKEPEILNELETVGITESNLDDYLLEIADLEQLSQKQIKEYGEQYAETDKFNLKRIEIDSLYTRHRNLAKIIFKGDRQSNTTLGIDEGRKRAFAAWFQQVSNFYAQILANPDFKTKAETVNIKDPDITAQQTALEQITALKASQKKEIGEAQKATDTRDEALDLLYPKYTQLIGFAKILFPDDQTLEKLGIIVKREGDLL</sequence>
<name>A0A1N7MA85_9FLAO</name>
<dbReference type="EMBL" id="FTOI01000008">
    <property type="protein sequence ID" value="SIS82990.1"/>
    <property type="molecule type" value="Genomic_DNA"/>
</dbReference>
<protein>
    <submittedName>
        <fullName evidence="1">Uncharacterized protein</fullName>
    </submittedName>
</protein>
<proteinExistence type="predicted"/>
<gene>
    <name evidence="1" type="ORF">SAMN05421789_10814</name>
</gene>
<reference evidence="2" key="1">
    <citation type="submission" date="2017-01" db="EMBL/GenBank/DDBJ databases">
        <authorList>
            <person name="Varghese N."/>
            <person name="Submissions S."/>
        </authorList>
    </citation>
    <scope>NUCLEOTIDE SEQUENCE [LARGE SCALE GENOMIC DNA]</scope>
    <source>
        <strain evidence="2">DSM 23145</strain>
    </source>
</reference>
<accession>A0A1N7MA85</accession>
<dbReference type="Proteomes" id="UP000185839">
    <property type="component" value="Unassembled WGS sequence"/>
</dbReference>
<dbReference type="AlphaFoldDB" id="A0A1N7MA85"/>
<evidence type="ECO:0000313" key="2">
    <source>
        <dbReference type="Proteomes" id="UP000185839"/>
    </source>
</evidence>
<dbReference type="RefSeq" id="WP_076387193.1">
    <property type="nucleotide sequence ID" value="NZ_FTOI01000008.1"/>
</dbReference>
<keyword evidence="2" id="KW-1185">Reference proteome</keyword>